<evidence type="ECO:0000313" key="3">
    <source>
        <dbReference type="Proteomes" id="UP001058003"/>
    </source>
</evidence>
<keyword evidence="2" id="KW-0378">Hydrolase</keyword>
<organism evidence="2 3">
    <name type="scientific">Dactylosporangium aurantiacum</name>
    <dbReference type="NCBI Taxonomy" id="35754"/>
    <lineage>
        <taxon>Bacteria</taxon>
        <taxon>Bacillati</taxon>
        <taxon>Actinomycetota</taxon>
        <taxon>Actinomycetes</taxon>
        <taxon>Micromonosporales</taxon>
        <taxon>Micromonosporaceae</taxon>
        <taxon>Dactylosporangium</taxon>
    </lineage>
</organism>
<sequence length="221" mass="23569">MRHDISVPIPAAGVICEGRLTGPDDPSAVVLFGDCEPAARRDPGRTAVADRLVEAGVATVRADLLTRREQAIDERTGRLRFDVGLLAGRLVTAVDWWASRQQRAPVPIGLFGDGAGAAVALVAAARRPAVVGAVVCRDGRPDRVGAASCAVRVPTLLMVHERDRCLVTLNQQAAAGLRVPCRLRLLPDTGDRARRAPELAAAWATAWFTEHLRSRVGAGQR</sequence>
<dbReference type="KEGG" id="daur:Daura_17935"/>
<dbReference type="RefSeq" id="WP_033366459.1">
    <property type="nucleotide sequence ID" value="NZ_CP073767.1"/>
</dbReference>
<reference evidence="2" key="1">
    <citation type="submission" date="2021-04" db="EMBL/GenBank/DDBJ databases">
        <title>Dactylosporangium aurantiacum NRRL B-8018 full assembly.</title>
        <authorList>
            <person name="Hartkoorn R.C."/>
            <person name="Beaudoing E."/>
            <person name="Hot D."/>
        </authorList>
    </citation>
    <scope>NUCLEOTIDE SEQUENCE</scope>
    <source>
        <strain evidence="2">NRRL B-8018</strain>
    </source>
</reference>
<dbReference type="Proteomes" id="UP001058003">
    <property type="component" value="Chromosome"/>
</dbReference>
<dbReference type="SUPFAM" id="SSF53474">
    <property type="entry name" value="alpha/beta-Hydrolases"/>
    <property type="match status" value="1"/>
</dbReference>
<evidence type="ECO:0000313" key="2">
    <source>
        <dbReference type="EMBL" id="UWZ57880.1"/>
    </source>
</evidence>
<dbReference type="AlphaFoldDB" id="A0A9Q9MKD7"/>
<dbReference type="EMBL" id="CP073767">
    <property type="protein sequence ID" value="UWZ57880.1"/>
    <property type="molecule type" value="Genomic_DNA"/>
</dbReference>
<dbReference type="Pfam" id="PF01738">
    <property type="entry name" value="DLH"/>
    <property type="match status" value="1"/>
</dbReference>
<dbReference type="InterPro" id="IPR029058">
    <property type="entry name" value="AB_hydrolase_fold"/>
</dbReference>
<dbReference type="GO" id="GO:0016787">
    <property type="term" value="F:hydrolase activity"/>
    <property type="evidence" value="ECO:0007669"/>
    <property type="project" value="UniProtKB-KW"/>
</dbReference>
<accession>A0A9Q9MKD7</accession>
<dbReference type="Gene3D" id="3.40.50.1820">
    <property type="entry name" value="alpha/beta hydrolase"/>
    <property type="match status" value="1"/>
</dbReference>
<keyword evidence="3" id="KW-1185">Reference proteome</keyword>
<protein>
    <submittedName>
        <fullName evidence="2">Dienelactone hydrolase family protein</fullName>
    </submittedName>
</protein>
<name>A0A9Q9MKD7_9ACTN</name>
<evidence type="ECO:0000259" key="1">
    <source>
        <dbReference type="Pfam" id="PF01738"/>
    </source>
</evidence>
<dbReference type="OrthoDB" id="9810066at2"/>
<gene>
    <name evidence="2" type="ORF">Daura_17935</name>
</gene>
<feature type="domain" description="Dienelactone hydrolase" evidence="1">
    <location>
        <begin position="19"/>
        <end position="165"/>
    </location>
</feature>
<dbReference type="InterPro" id="IPR002925">
    <property type="entry name" value="Dienelactn_hydro"/>
</dbReference>
<proteinExistence type="predicted"/>